<dbReference type="InterPro" id="IPR020449">
    <property type="entry name" value="Tscrpt_reg_AraC-type_HTH"/>
</dbReference>
<evidence type="ECO:0000313" key="7">
    <source>
        <dbReference type="Proteomes" id="UP000002028"/>
    </source>
</evidence>
<dbReference type="Proteomes" id="UP000002028">
    <property type="component" value="Chromosome"/>
</dbReference>
<dbReference type="SMART" id="SM00342">
    <property type="entry name" value="HTH_ARAC"/>
    <property type="match status" value="1"/>
</dbReference>
<feature type="transmembrane region" description="Helical" evidence="4">
    <location>
        <begin position="105"/>
        <end position="132"/>
    </location>
</feature>
<proteinExistence type="predicted"/>
<keyword evidence="7" id="KW-1185">Reference proteome</keyword>
<dbReference type="InterPro" id="IPR018062">
    <property type="entry name" value="HTH_AraC-typ_CS"/>
</dbReference>
<evidence type="ECO:0000256" key="4">
    <source>
        <dbReference type="SAM" id="Phobius"/>
    </source>
</evidence>
<dbReference type="PRINTS" id="PR00032">
    <property type="entry name" value="HTHARAC"/>
</dbReference>
<gene>
    <name evidence="6" type="ordered locus">Slin_2203</name>
</gene>
<dbReference type="SUPFAM" id="SSF46689">
    <property type="entry name" value="Homeodomain-like"/>
    <property type="match status" value="1"/>
</dbReference>
<sequence length="285" mass="32508">MLFTQYNPVLFLTTIAITTFVLFTVLYISRELSVRLACAFMAALAVIGLIKYHQATKPAHLTDLPLFLNLTELLLVAFVAVYFTRLRWSHRADLFLLILTGQRRFFSLPLLTKCVVCLAAYTAVANFIAMFFTPWMKLDILVYASLFWFIAIQYLSPLPGKGNNSVAPEPIDREIIEACLSGLKIAFEVKKMHLDPELTLQSLSQKMNVPSRTISMVLNREVQKNFHEYLNQYRVEEAKKLLLDYRQKNTTIAAVAYEAGFNSIATFQRVFKKISGLTPREFAGK</sequence>
<dbReference type="EMBL" id="CP001769">
    <property type="protein sequence ID" value="ADB38225.1"/>
    <property type="molecule type" value="Genomic_DNA"/>
</dbReference>
<keyword evidence="2" id="KW-0238">DNA-binding</keyword>
<dbReference type="PROSITE" id="PS01124">
    <property type="entry name" value="HTH_ARAC_FAMILY_2"/>
    <property type="match status" value="1"/>
</dbReference>
<dbReference type="eggNOG" id="COG2207">
    <property type="taxonomic scope" value="Bacteria"/>
</dbReference>
<dbReference type="GO" id="GO:0003700">
    <property type="term" value="F:DNA-binding transcription factor activity"/>
    <property type="evidence" value="ECO:0007669"/>
    <property type="project" value="InterPro"/>
</dbReference>
<organism evidence="6 7">
    <name type="scientific">Spirosoma linguale (strain ATCC 33905 / DSM 74 / LMG 10896 / Claus 1)</name>
    <dbReference type="NCBI Taxonomy" id="504472"/>
    <lineage>
        <taxon>Bacteria</taxon>
        <taxon>Pseudomonadati</taxon>
        <taxon>Bacteroidota</taxon>
        <taxon>Cytophagia</taxon>
        <taxon>Cytophagales</taxon>
        <taxon>Cytophagaceae</taxon>
        <taxon>Spirosoma</taxon>
    </lineage>
</organism>
<feature type="transmembrane region" description="Helical" evidence="4">
    <location>
        <begin position="64"/>
        <end position="84"/>
    </location>
</feature>
<dbReference type="PROSITE" id="PS00041">
    <property type="entry name" value="HTH_ARAC_FAMILY_1"/>
    <property type="match status" value="1"/>
</dbReference>
<keyword evidence="3" id="KW-0804">Transcription</keyword>
<dbReference type="Gene3D" id="1.10.10.60">
    <property type="entry name" value="Homeodomain-like"/>
    <property type="match status" value="2"/>
</dbReference>
<dbReference type="KEGG" id="sli:Slin_2203"/>
<evidence type="ECO:0000256" key="2">
    <source>
        <dbReference type="ARBA" id="ARBA00023125"/>
    </source>
</evidence>
<reference evidence="6 7" key="1">
    <citation type="journal article" date="2010" name="Stand. Genomic Sci.">
        <title>Complete genome sequence of Spirosoma linguale type strain (1).</title>
        <authorList>
            <person name="Lail K."/>
            <person name="Sikorski J."/>
            <person name="Saunders E."/>
            <person name="Lapidus A."/>
            <person name="Glavina Del Rio T."/>
            <person name="Copeland A."/>
            <person name="Tice H."/>
            <person name="Cheng J.-F."/>
            <person name="Lucas S."/>
            <person name="Nolan M."/>
            <person name="Bruce D."/>
            <person name="Goodwin L."/>
            <person name="Pitluck S."/>
            <person name="Ivanova N."/>
            <person name="Mavromatis K."/>
            <person name="Ovchinnikova G."/>
            <person name="Pati A."/>
            <person name="Chen A."/>
            <person name="Palaniappan K."/>
            <person name="Land M."/>
            <person name="Hauser L."/>
            <person name="Chang Y.-J."/>
            <person name="Jeffries C.D."/>
            <person name="Chain P."/>
            <person name="Brettin T."/>
            <person name="Detter J.C."/>
            <person name="Schuetze A."/>
            <person name="Rohde M."/>
            <person name="Tindall B.J."/>
            <person name="Goeker M."/>
            <person name="Bristow J."/>
            <person name="Eisen J.A."/>
            <person name="Markowitz V."/>
            <person name="Hugenholtz P."/>
            <person name="Kyrpides N.C."/>
            <person name="Klenk H.-P."/>
            <person name="Chen F."/>
        </authorList>
    </citation>
    <scope>NUCLEOTIDE SEQUENCE [LARGE SCALE GENOMIC DNA]</scope>
    <source>
        <strain evidence="7">ATCC 33905 / DSM 74 / LMG 10896 / Claus 1</strain>
    </source>
</reference>
<keyword evidence="4" id="KW-1133">Transmembrane helix</keyword>
<keyword evidence="4" id="KW-0812">Transmembrane</keyword>
<keyword evidence="1" id="KW-0805">Transcription regulation</keyword>
<feature type="transmembrane region" description="Helical" evidence="4">
    <location>
        <begin position="6"/>
        <end position="27"/>
    </location>
</feature>
<dbReference type="PANTHER" id="PTHR43280">
    <property type="entry name" value="ARAC-FAMILY TRANSCRIPTIONAL REGULATOR"/>
    <property type="match status" value="1"/>
</dbReference>
<dbReference type="GO" id="GO:0043565">
    <property type="term" value="F:sequence-specific DNA binding"/>
    <property type="evidence" value="ECO:0007669"/>
    <property type="project" value="InterPro"/>
</dbReference>
<dbReference type="Pfam" id="PF12833">
    <property type="entry name" value="HTH_18"/>
    <property type="match status" value="1"/>
</dbReference>
<evidence type="ECO:0000259" key="5">
    <source>
        <dbReference type="PROSITE" id="PS01124"/>
    </source>
</evidence>
<dbReference type="RefSeq" id="WP_012926769.1">
    <property type="nucleotide sequence ID" value="NC_013730.1"/>
</dbReference>
<name>D2QEH3_SPILD</name>
<accession>D2QEH3</accession>
<feature type="transmembrane region" description="Helical" evidence="4">
    <location>
        <begin position="138"/>
        <end position="155"/>
    </location>
</feature>
<dbReference type="PANTHER" id="PTHR43280:SF29">
    <property type="entry name" value="ARAC-FAMILY TRANSCRIPTIONAL REGULATOR"/>
    <property type="match status" value="1"/>
</dbReference>
<dbReference type="AlphaFoldDB" id="D2QEH3"/>
<dbReference type="STRING" id="504472.Slin_2203"/>
<evidence type="ECO:0000256" key="3">
    <source>
        <dbReference type="ARBA" id="ARBA00023163"/>
    </source>
</evidence>
<evidence type="ECO:0000256" key="1">
    <source>
        <dbReference type="ARBA" id="ARBA00023015"/>
    </source>
</evidence>
<protein>
    <submittedName>
        <fullName evidence="6">Transcriptional regulator, AraC family</fullName>
    </submittedName>
</protein>
<dbReference type="InterPro" id="IPR009057">
    <property type="entry name" value="Homeodomain-like_sf"/>
</dbReference>
<dbReference type="HOGENOM" id="CLU_976288_0_0_10"/>
<dbReference type="InterPro" id="IPR018060">
    <property type="entry name" value="HTH_AraC"/>
</dbReference>
<keyword evidence="4" id="KW-0472">Membrane</keyword>
<feature type="transmembrane region" description="Helical" evidence="4">
    <location>
        <begin position="34"/>
        <end position="52"/>
    </location>
</feature>
<feature type="domain" description="HTH araC/xylS-type" evidence="5">
    <location>
        <begin position="184"/>
        <end position="285"/>
    </location>
</feature>
<evidence type="ECO:0000313" key="6">
    <source>
        <dbReference type="EMBL" id="ADB38225.1"/>
    </source>
</evidence>